<sequence>MKCINEKIVDKILSTSIPQASKKIENDIEIMKVISNLSKK</sequence>
<evidence type="ECO:0000313" key="2">
    <source>
        <dbReference type="Proteomes" id="UP000232222"/>
    </source>
</evidence>
<proteinExistence type="predicted"/>
<reference evidence="1 2" key="1">
    <citation type="submission" date="2017-11" db="EMBL/GenBank/DDBJ databases">
        <title>Genome sequence of Entomoplasma freundtii BARC 318 (ATCC 51999).</title>
        <authorList>
            <person name="Lo W.-S."/>
            <person name="Gasparich G.E."/>
            <person name="Kuo C.-H."/>
        </authorList>
    </citation>
    <scope>NUCLEOTIDE SEQUENCE [LARGE SCALE GENOMIC DNA]</scope>
    <source>
        <strain evidence="1 2">BARC 318</strain>
    </source>
</reference>
<name>A0A2K8NS97_9MOLU</name>
<dbReference type="KEGG" id="efr:EFREU_v1c07050"/>
<organism evidence="1 2">
    <name type="scientific">Entomoplasma freundtii</name>
    <dbReference type="NCBI Taxonomy" id="74700"/>
    <lineage>
        <taxon>Bacteria</taxon>
        <taxon>Bacillati</taxon>
        <taxon>Mycoplasmatota</taxon>
        <taxon>Mollicutes</taxon>
        <taxon>Entomoplasmatales</taxon>
        <taxon>Entomoplasmataceae</taxon>
        <taxon>Entomoplasma</taxon>
    </lineage>
</organism>
<accession>A0A2K8NS97</accession>
<evidence type="ECO:0000313" key="1">
    <source>
        <dbReference type="EMBL" id="ATZ16725.1"/>
    </source>
</evidence>
<dbReference type="Proteomes" id="UP000232222">
    <property type="component" value="Chromosome"/>
</dbReference>
<gene>
    <name evidence="1" type="ORF">EFREU_v1c07050</name>
</gene>
<keyword evidence="2" id="KW-1185">Reference proteome</keyword>
<dbReference type="AlphaFoldDB" id="A0A2K8NS97"/>
<dbReference type="EMBL" id="CP024962">
    <property type="protein sequence ID" value="ATZ16725.1"/>
    <property type="molecule type" value="Genomic_DNA"/>
</dbReference>
<protein>
    <submittedName>
        <fullName evidence="1">Uncharacterized protein</fullName>
    </submittedName>
</protein>